<dbReference type="EMBL" id="GGFL01006797">
    <property type="protein sequence ID" value="MBW70975.1"/>
    <property type="molecule type" value="Transcribed_RNA"/>
</dbReference>
<evidence type="ECO:0000256" key="1">
    <source>
        <dbReference type="SAM" id="Phobius"/>
    </source>
</evidence>
<feature type="chain" id="PRO_5014676023" description="Secreted protein" evidence="2">
    <location>
        <begin position="22"/>
        <end position="89"/>
    </location>
</feature>
<organism evidence="3">
    <name type="scientific">Anopheles darlingi</name>
    <name type="common">Mosquito</name>
    <dbReference type="NCBI Taxonomy" id="43151"/>
    <lineage>
        <taxon>Eukaryota</taxon>
        <taxon>Metazoa</taxon>
        <taxon>Ecdysozoa</taxon>
        <taxon>Arthropoda</taxon>
        <taxon>Hexapoda</taxon>
        <taxon>Insecta</taxon>
        <taxon>Pterygota</taxon>
        <taxon>Neoptera</taxon>
        <taxon>Endopterygota</taxon>
        <taxon>Diptera</taxon>
        <taxon>Nematocera</taxon>
        <taxon>Culicoidea</taxon>
        <taxon>Culicidae</taxon>
        <taxon>Anophelinae</taxon>
        <taxon>Anopheles</taxon>
    </lineage>
</organism>
<feature type="signal peptide" evidence="2">
    <location>
        <begin position="1"/>
        <end position="21"/>
    </location>
</feature>
<keyword evidence="2" id="KW-0732">Signal</keyword>
<dbReference type="AlphaFoldDB" id="A0A2M4D0B0"/>
<protein>
    <recommendedName>
        <fullName evidence="4">Secreted protein</fullName>
    </recommendedName>
</protein>
<name>A0A2M4D0B0_ANODA</name>
<evidence type="ECO:0000313" key="3">
    <source>
        <dbReference type="EMBL" id="MBW70975.1"/>
    </source>
</evidence>
<keyword evidence="1" id="KW-0472">Membrane</keyword>
<accession>A0A2M4D0B0</accession>
<sequence length="89" mass="9946">MFTFFFSVSFLLLRLLASVRFRSIPSTDHRRLHRVLCSVFALFPPFASSFPFAPYAFFLGFFISSFSLSLSLPRKMGVSGPPVNGLASS</sequence>
<keyword evidence="1" id="KW-0812">Transmembrane</keyword>
<reference evidence="3" key="1">
    <citation type="submission" date="2018-01" db="EMBL/GenBank/DDBJ databases">
        <title>An insight into the sialome of Amazonian anophelines.</title>
        <authorList>
            <person name="Ribeiro J.M."/>
            <person name="Scarpassa V."/>
            <person name="Calvo E."/>
        </authorList>
    </citation>
    <scope>NUCLEOTIDE SEQUENCE</scope>
</reference>
<evidence type="ECO:0008006" key="4">
    <source>
        <dbReference type="Google" id="ProtNLM"/>
    </source>
</evidence>
<feature type="transmembrane region" description="Helical" evidence="1">
    <location>
        <begin position="52"/>
        <end position="72"/>
    </location>
</feature>
<proteinExistence type="predicted"/>
<evidence type="ECO:0000256" key="2">
    <source>
        <dbReference type="SAM" id="SignalP"/>
    </source>
</evidence>
<keyword evidence="1" id="KW-1133">Transmembrane helix</keyword>